<evidence type="ECO:0000256" key="5">
    <source>
        <dbReference type="ARBA" id="ARBA00022723"/>
    </source>
</evidence>
<evidence type="ECO:0000256" key="6">
    <source>
        <dbReference type="ARBA" id="ARBA00022737"/>
    </source>
</evidence>
<evidence type="ECO:0000259" key="11">
    <source>
        <dbReference type="PROSITE" id="PS50010"/>
    </source>
</evidence>
<dbReference type="InParanoid" id="A0A674J418"/>
<dbReference type="CDD" id="cd15741">
    <property type="entry name" value="FYVE_FGD1_2_4"/>
    <property type="match status" value="1"/>
</dbReference>
<dbReference type="Proteomes" id="UP000472274">
    <property type="component" value="Unplaced"/>
</dbReference>
<dbReference type="Ensembl" id="ENSTMTT00000016562.1">
    <property type="protein sequence ID" value="ENSTMTP00000015995.1"/>
    <property type="gene ID" value="ENSTMTG00000011672.1"/>
</dbReference>
<reference evidence="13" key="1">
    <citation type="submission" date="2025-08" db="UniProtKB">
        <authorList>
            <consortium name="Ensembl"/>
        </authorList>
    </citation>
    <scope>IDENTIFICATION</scope>
</reference>
<name>A0A674J418_9SAUR</name>
<dbReference type="GO" id="GO:0005856">
    <property type="term" value="C:cytoskeleton"/>
    <property type="evidence" value="ECO:0007669"/>
    <property type="project" value="UniProtKB-SubCell"/>
</dbReference>
<dbReference type="GO" id="GO:0001726">
    <property type="term" value="C:ruffle"/>
    <property type="evidence" value="ECO:0007669"/>
    <property type="project" value="Ensembl"/>
</dbReference>
<keyword evidence="9" id="KW-0206">Cytoskeleton</keyword>
<keyword evidence="6" id="KW-0677">Repeat</keyword>
<dbReference type="InterPro" id="IPR035899">
    <property type="entry name" value="DBL_dom_sf"/>
</dbReference>
<organism evidence="13 14">
    <name type="scientific">Terrapene triunguis</name>
    <name type="common">Three-toed box turtle</name>
    <dbReference type="NCBI Taxonomy" id="2587831"/>
    <lineage>
        <taxon>Eukaryota</taxon>
        <taxon>Metazoa</taxon>
        <taxon>Chordata</taxon>
        <taxon>Craniata</taxon>
        <taxon>Vertebrata</taxon>
        <taxon>Euteleostomi</taxon>
        <taxon>Archelosauria</taxon>
        <taxon>Testudinata</taxon>
        <taxon>Testudines</taxon>
        <taxon>Cryptodira</taxon>
        <taxon>Durocryptodira</taxon>
        <taxon>Testudinoidea</taxon>
        <taxon>Emydidae</taxon>
        <taxon>Terrapene</taxon>
    </lineage>
</organism>
<dbReference type="InterPro" id="IPR011011">
    <property type="entry name" value="Znf_FYVE_PHD"/>
</dbReference>
<evidence type="ECO:0000313" key="13">
    <source>
        <dbReference type="Ensembl" id="ENSTMTP00000015995.1"/>
    </source>
</evidence>
<feature type="domain" description="DH" evidence="11">
    <location>
        <begin position="1"/>
        <end position="158"/>
    </location>
</feature>
<evidence type="ECO:0000259" key="12">
    <source>
        <dbReference type="PROSITE" id="PS50178"/>
    </source>
</evidence>
<dbReference type="GO" id="GO:0005769">
    <property type="term" value="C:early endosome"/>
    <property type="evidence" value="ECO:0007669"/>
    <property type="project" value="Ensembl"/>
</dbReference>
<keyword evidence="14" id="KW-1185">Reference proteome</keyword>
<dbReference type="Gene3D" id="3.30.40.10">
    <property type="entry name" value="Zinc/RING finger domain, C3HC4 (zinc finger)"/>
    <property type="match status" value="1"/>
</dbReference>
<dbReference type="GO" id="GO:0005634">
    <property type="term" value="C:nucleus"/>
    <property type="evidence" value="ECO:0007669"/>
    <property type="project" value="Ensembl"/>
</dbReference>
<dbReference type="GO" id="GO:0008270">
    <property type="term" value="F:zinc ion binding"/>
    <property type="evidence" value="ECO:0007669"/>
    <property type="project" value="UniProtKB-KW"/>
</dbReference>
<gene>
    <name evidence="13" type="primary">FGD2</name>
</gene>
<dbReference type="SMART" id="SM00325">
    <property type="entry name" value="RhoGEF"/>
    <property type="match status" value="1"/>
</dbReference>
<protein>
    <submittedName>
        <fullName evidence="13">FYVE, RhoGEF and PH domain containing 2</fullName>
    </submittedName>
</protein>
<dbReference type="GO" id="GO:0005085">
    <property type="term" value="F:guanyl-nucleotide exchange factor activity"/>
    <property type="evidence" value="ECO:0007669"/>
    <property type="project" value="UniProtKB-KW"/>
</dbReference>
<dbReference type="CDD" id="cd00160">
    <property type="entry name" value="RhoGEF"/>
    <property type="match status" value="1"/>
</dbReference>
<reference evidence="13" key="2">
    <citation type="submission" date="2025-09" db="UniProtKB">
        <authorList>
            <consortium name="Ensembl"/>
        </authorList>
    </citation>
    <scope>IDENTIFICATION</scope>
</reference>
<evidence type="ECO:0000256" key="9">
    <source>
        <dbReference type="ARBA" id="ARBA00023212"/>
    </source>
</evidence>
<dbReference type="Pfam" id="PF00621">
    <property type="entry name" value="RhoGEF"/>
    <property type="match status" value="1"/>
</dbReference>
<dbReference type="SMART" id="SM00064">
    <property type="entry name" value="FYVE"/>
    <property type="match status" value="1"/>
</dbReference>
<dbReference type="InterPro" id="IPR000306">
    <property type="entry name" value="Znf_FYVE"/>
</dbReference>
<evidence type="ECO:0000256" key="3">
    <source>
        <dbReference type="ARBA" id="ARBA00022553"/>
    </source>
</evidence>
<evidence type="ECO:0000313" key="14">
    <source>
        <dbReference type="Proteomes" id="UP000472274"/>
    </source>
</evidence>
<evidence type="ECO:0000256" key="2">
    <source>
        <dbReference type="ARBA" id="ARBA00022490"/>
    </source>
</evidence>
<dbReference type="InterPro" id="IPR017455">
    <property type="entry name" value="Znf_FYVE-rel"/>
</dbReference>
<dbReference type="InterPro" id="IPR011993">
    <property type="entry name" value="PH-like_dom_sf"/>
</dbReference>
<sequence>MKEARSGKSIPEDVVKMIFSNISSIYQFHVLFFLPELQKRMEDWSSNPRIGDVIQKLAPFLKMYGEYVKNFDKAVELITTWWEKSPPFQELIVDIQKREVCANLTLQHHMLEPVQRIPRYELLLKDYVRKLPPESPDRHDAEKALEMIFSAAKHSNAAIAEMERLQNLWEVYRRLGLEDDIVDPSNELIKEGPIQKISFRNNTTSEKYLFLFNNMLLFCVPKVIQVGAEFQVRWRIDVEGMKDVEFPHSFLVSGKQRSLELQASPRGASRLCSTEVTEPCSLLSLAQFKSEELGRRAPQWVRDKLVTMCMRCKEPFNAITRRRHHCRACGYVVCARCSDYRAPLQYDRNRPNRVCLECYVFLTGHLLPEEREGKNKGILEKESAEISGQSLMCSFLQLLDKNGKGGTRGWFVIPQDDPLVLYMYAAPQFPHLCSGDDGTY</sequence>
<dbReference type="PANTHER" id="PTHR12673:SF82">
    <property type="entry name" value="FYVE, RHOGEF AND PH DOMAIN-CONTAINING PROTEIN 2"/>
    <property type="match status" value="1"/>
</dbReference>
<dbReference type="GeneTree" id="ENSGT00940000161251"/>
<dbReference type="PANTHER" id="PTHR12673">
    <property type="entry name" value="FACIOGENITAL DYSPLASIA PROTEIN"/>
    <property type="match status" value="1"/>
</dbReference>
<evidence type="ECO:0000256" key="4">
    <source>
        <dbReference type="ARBA" id="ARBA00022658"/>
    </source>
</evidence>
<dbReference type="AlphaFoldDB" id="A0A674J418"/>
<keyword evidence="2" id="KW-0963">Cytoplasm</keyword>
<keyword evidence="3" id="KW-0597">Phosphoprotein</keyword>
<comment type="subcellular location">
    <subcellularLocation>
        <location evidence="1">Cytoplasm</location>
        <location evidence="1">Cytoskeleton</location>
    </subcellularLocation>
</comment>
<dbReference type="GO" id="GO:0007010">
    <property type="term" value="P:cytoskeleton organization"/>
    <property type="evidence" value="ECO:0007669"/>
    <property type="project" value="TreeGrafter"/>
</dbReference>
<evidence type="ECO:0000256" key="1">
    <source>
        <dbReference type="ARBA" id="ARBA00004245"/>
    </source>
</evidence>
<evidence type="ECO:0000256" key="10">
    <source>
        <dbReference type="PROSITE-ProRule" id="PRU00091"/>
    </source>
</evidence>
<dbReference type="InterPro" id="IPR013083">
    <property type="entry name" value="Znf_RING/FYVE/PHD"/>
</dbReference>
<dbReference type="Gene3D" id="2.30.29.30">
    <property type="entry name" value="Pleckstrin-homology domain (PH domain)/Phosphotyrosine-binding domain (PTB)"/>
    <property type="match status" value="1"/>
</dbReference>
<dbReference type="SUPFAM" id="SSF48065">
    <property type="entry name" value="DBL homology domain (DH-domain)"/>
    <property type="match status" value="1"/>
</dbReference>
<evidence type="ECO:0000256" key="8">
    <source>
        <dbReference type="ARBA" id="ARBA00022833"/>
    </source>
</evidence>
<keyword evidence="7 10" id="KW-0863">Zinc-finger</keyword>
<dbReference type="GO" id="GO:0046847">
    <property type="term" value="P:filopodium assembly"/>
    <property type="evidence" value="ECO:0007669"/>
    <property type="project" value="TreeGrafter"/>
</dbReference>
<keyword evidence="5" id="KW-0479">Metal-binding</keyword>
<dbReference type="InterPro" id="IPR000219">
    <property type="entry name" value="DH_dom"/>
</dbReference>
<evidence type="ECO:0000256" key="7">
    <source>
        <dbReference type="ARBA" id="ARBA00022771"/>
    </source>
</evidence>
<dbReference type="Gene3D" id="1.20.900.10">
    <property type="entry name" value="Dbl homology (DH) domain"/>
    <property type="match status" value="1"/>
</dbReference>
<dbReference type="Pfam" id="PF01363">
    <property type="entry name" value="FYVE"/>
    <property type="match status" value="1"/>
</dbReference>
<keyword evidence="8" id="KW-0862">Zinc</keyword>
<dbReference type="SUPFAM" id="SSF57903">
    <property type="entry name" value="FYVE/PHD zinc finger"/>
    <property type="match status" value="1"/>
</dbReference>
<dbReference type="SUPFAM" id="SSF50729">
    <property type="entry name" value="PH domain-like"/>
    <property type="match status" value="1"/>
</dbReference>
<proteinExistence type="predicted"/>
<keyword evidence="4" id="KW-0344">Guanine-nucleotide releasing factor</keyword>
<accession>A0A674J418</accession>
<dbReference type="InterPro" id="IPR051092">
    <property type="entry name" value="FYVE_RhoGEF_PH"/>
</dbReference>
<feature type="domain" description="FYVE-type" evidence="12">
    <location>
        <begin position="303"/>
        <end position="363"/>
    </location>
</feature>
<dbReference type="FunFam" id="3.30.40.10:FF:000061">
    <property type="entry name" value="FYVE, RhoGEF and PH domain containing 1"/>
    <property type="match status" value="1"/>
</dbReference>
<dbReference type="GO" id="GO:1901981">
    <property type="term" value="F:phosphatidylinositol phosphate binding"/>
    <property type="evidence" value="ECO:0007669"/>
    <property type="project" value="Ensembl"/>
</dbReference>
<dbReference type="PROSITE" id="PS50010">
    <property type="entry name" value="DH_2"/>
    <property type="match status" value="1"/>
</dbReference>
<dbReference type="PROSITE" id="PS50178">
    <property type="entry name" value="ZF_FYVE"/>
    <property type="match status" value="1"/>
</dbReference>